<feature type="domain" description="Haemin-degrading HemS/ChuX" evidence="1">
    <location>
        <begin position="223"/>
        <end position="359"/>
    </location>
</feature>
<evidence type="ECO:0000313" key="3">
    <source>
        <dbReference type="Proteomes" id="UP000295182"/>
    </source>
</evidence>
<keyword evidence="3" id="KW-1185">Reference proteome</keyword>
<dbReference type="Proteomes" id="UP000295182">
    <property type="component" value="Unassembled WGS sequence"/>
</dbReference>
<dbReference type="InterPro" id="IPR007845">
    <property type="entry name" value="HemS/ChuX_dom"/>
</dbReference>
<sequence>MAVAGHGTPALQTGLHAQLAAARRSGLRAREAAHSLGLSEGAALAAHAGVVEGALQVTALHGPWVELLQGLEACGPVMALTRNDAAVHEKTGVYRNVSAEGPVGLALDADIDLRLFFRSWHAGYAVQEAAAQPGQAPQHSLQFFNAQGLAIHKVFARAATDLTAWNALVARFADPQAAPAVFAAATPPKPLRPDSEIDVAALAADWAAMQDTHEFFTLLQRHGVERQQSFRLVEGSFAQRVPCTAVWRLLAEAAVDGTPIMVFVGSGGCIQIHSGPVQRVEPMVRGDVCWLNVLDPGFNLHLREDLIDSVWVVEKPTVDGIVTSVEVFDAQSELIAMFFGVRKPGSPELPAWRDLVGRLPR</sequence>
<name>A0A4R2NF86_9BURK</name>
<dbReference type="Gene3D" id="3.40.1570.10">
    <property type="entry name" value="HemS/ChuS/ChuX like domains"/>
    <property type="match status" value="2"/>
</dbReference>
<gene>
    <name evidence="2" type="ORF">EV674_10341</name>
</gene>
<evidence type="ECO:0000259" key="1">
    <source>
        <dbReference type="Pfam" id="PF05171"/>
    </source>
</evidence>
<comment type="caution">
    <text evidence="2">The sequence shown here is derived from an EMBL/GenBank/DDBJ whole genome shotgun (WGS) entry which is preliminary data.</text>
</comment>
<dbReference type="CDD" id="cd16831">
    <property type="entry name" value="HemS-like_C"/>
    <property type="match status" value="1"/>
</dbReference>
<dbReference type="OrthoDB" id="316630at2"/>
<dbReference type="GO" id="GO:0006826">
    <property type="term" value="P:iron ion transport"/>
    <property type="evidence" value="ECO:0007669"/>
    <property type="project" value="InterPro"/>
</dbReference>
<dbReference type="AlphaFoldDB" id="A0A4R2NF86"/>
<organism evidence="2 3">
    <name type="scientific">Simplicispira metamorpha</name>
    <dbReference type="NCBI Taxonomy" id="80881"/>
    <lineage>
        <taxon>Bacteria</taxon>
        <taxon>Pseudomonadati</taxon>
        <taxon>Pseudomonadota</taxon>
        <taxon>Betaproteobacteria</taxon>
        <taxon>Burkholderiales</taxon>
        <taxon>Comamonadaceae</taxon>
        <taxon>Simplicispira</taxon>
    </lineage>
</organism>
<accession>A0A4R2NF86</accession>
<dbReference type="InterPro" id="IPR053733">
    <property type="entry name" value="Heme_Transport_Util_sf"/>
</dbReference>
<dbReference type="CDD" id="cd16830">
    <property type="entry name" value="HemS-like_N"/>
    <property type="match status" value="1"/>
</dbReference>
<dbReference type="SUPFAM" id="SSF144064">
    <property type="entry name" value="Heme iron utilization protein-like"/>
    <property type="match status" value="1"/>
</dbReference>
<feature type="domain" description="Haemin-degrading HemS/ChuX" evidence="1">
    <location>
        <begin position="38"/>
        <end position="172"/>
    </location>
</feature>
<reference evidence="2 3" key="1">
    <citation type="submission" date="2019-03" db="EMBL/GenBank/DDBJ databases">
        <title>Genomic Encyclopedia of Type Strains, Phase IV (KMG-IV): sequencing the most valuable type-strain genomes for metagenomic binning, comparative biology and taxonomic classification.</title>
        <authorList>
            <person name="Goeker M."/>
        </authorList>
    </citation>
    <scope>NUCLEOTIDE SEQUENCE [LARGE SCALE GENOMIC DNA]</scope>
    <source>
        <strain evidence="2 3">DSM 1837</strain>
    </source>
</reference>
<proteinExistence type="predicted"/>
<evidence type="ECO:0000313" key="2">
    <source>
        <dbReference type="EMBL" id="TCP19812.1"/>
    </source>
</evidence>
<dbReference type="Pfam" id="PF05171">
    <property type="entry name" value="HemS"/>
    <property type="match status" value="2"/>
</dbReference>
<dbReference type="EMBL" id="SLXH01000003">
    <property type="protein sequence ID" value="TCP19812.1"/>
    <property type="molecule type" value="Genomic_DNA"/>
</dbReference>
<protein>
    <submittedName>
        <fullName evidence="2">Putative hemin transport protein</fullName>
    </submittedName>
</protein>